<keyword evidence="6" id="KW-0479">Metal-binding</keyword>
<accession>A0A8B8HEB3</accession>
<dbReference type="SUPFAM" id="SSF50022">
    <property type="entry name" value="ISP domain"/>
    <property type="match status" value="1"/>
</dbReference>
<evidence type="ECO:0000256" key="12">
    <source>
        <dbReference type="ARBA" id="ARBA00025712"/>
    </source>
</evidence>
<evidence type="ECO:0000256" key="7">
    <source>
        <dbReference type="ARBA" id="ARBA00022989"/>
    </source>
</evidence>
<dbReference type="GO" id="GO:0008203">
    <property type="term" value="P:cholesterol metabolic process"/>
    <property type="evidence" value="ECO:0007669"/>
    <property type="project" value="InterPro"/>
</dbReference>
<evidence type="ECO:0000256" key="4">
    <source>
        <dbReference type="ARBA" id="ARBA00022692"/>
    </source>
</evidence>
<dbReference type="OrthoDB" id="426882at2759"/>
<evidence type="ECO:0000256" key="15">
    <source>
        <dbReference type="ARBA" id="ARBA00047853"/>
    </source>
</evidence>
<evidence type="ECO:0000256" key="14">
    <source>
        <dbReference type="ARBA" id="ARBA00026095"/>
    </source>
</evidence>
<comment type="cofactor">
    <cofactor evidence="1">
        <name>Fe cation</name>
        <dbReference type="ChEBI" id="CHEBI:24875"/>
    </cofactor>
</comment>
<evidence type="ECO:0000313" key="20">
    <source>
        <dbReference type="RefSeq" id="XP_026483144.2"/>
    </source>
</evidence>
<feature type="domain" description="Rieske" evidence="18">
    <location>
        <begin position="113"/>
        <end position="215"/>
    </location>
</feature>
<sequence length="440" mass="50208">MAIKDLIENENNCQNTKVNELYLSSHLTYGVLCSIFEFVFKHFKVAFFVFIFFLFIYILYKSYWSPVFYAKELSEVGFNHIPKGKDRCLNIIRAQKGRRFGSKLPPPYPNGWFALVESRDLVVGGVVAIDALGLNLCVYRGEDETARVVDAYCPHLGANLAIGGNVCGNCIECPFHQWKFGEDGQCVSIPHTETVPKGISIKTYPSMEIDGTVWVWYDAEGRPPLWTVEDSDETKNWGYRGRNEFLVNAHIQEIPENGADVAHLNAVHNVSLLTDVGYKYPFLNNIIGCHNWSAEWSKGEMDHLAQIKIAHQYIIMKFDVFPINVTVHQIGPAHVRLRFHSPLGPMTIIQSVTPIAPLVQKVVHRVYTPRYNAILGAALVLMEAYQFARDVAIWNNKRYVSSPVYVKNDKTIRTFRSWFSQFYSEQSVSLKDALQNPLDW</sequence>
<evidence type="ECO:0000256" key="13">
    <source>
        <dbReference type="ARBA" id="ARBA00025729"/>
    </source>
</evidence>
<dbReference type="Pfam" id="PF19298">
    <property type="entry name" value="KshA_C"/>
    <property type="match status" value="1"/>
</dbReference>
<comment type="pathway">
    <text evidence="3">Hormone biosynthesis.</text>
</comment>
<keyword evidence="9" id="KW-0408">Iron</keyword>
<keyword evidence="11 17" id="KW-0472">Membrane</keyword>
<dbReference type="GeneID" id="113391399"/>
<dbReference type="EC" id="1.14.19.21" evidence="14"/>
<dbReference type="PANTHER" id="PTHR21266">
    <property type="entry name" value="IRON-SULFUR DOMAIN CONTAINING PROTEIN"/>
    <property type="match status" value="1"/>
</dbReference>
<dbReference type="GO" id="GO:0005737">
    <property type="term" value="C:cytoplasm"/>
    <property type="evidence" value="ECO:0007669"/>
    <property type="project" value="TreeGrafter"/>
</dbReference>
<dbReference type="PANTHER" id="PTHR21266:SF32">
    <property type="entry name" value="CHOLESTEROL 7-DESATURASE NVD"/>
    <property type="match status" value="1"/>
</dbReference>
<dbReference type="OMA" id="AVYQMRR"/>
<dbReference type="Pfam" id="PF00355">
    <property type="entry name" value="Rieske"/>
    <property type="match status" value="1"/>
</dbReference>
<dbReference type="InterPro" id="IPR036922">
    <property type="entry name" value="Rieske_2Fe-2S_sf"/>
</dbReference>
<comment type="subcellular location">
    <subcellularLocation>
        <location evidence="2">Membrane</location>
    </subcellularLocation>
</comment>
<proteinExistence type="inferred from homology"/>
<reference evidence="20" key="1">
    <citation type="submission" date="2025-08" db="UniProtKB">
        <authorList>
            <consortium name="RefSeq"/>
        </authorList>
    </citation>
    <scope>IDENTIFICATION</scope>
    <source>
        <tissue evidence="20">Whole body</tissue>
    </source>
</reference>
<comment type="pathway">
    <text evidence="12">Steroid hormone biosynthesis; dafachronic acid biosynthesis.</text>
</comment>
<dbReference type="InterPro" id="IPR045605">
    <property type="entry name" value="KshA-like_C"/>
</dbReference>
<gene>
    <name evidence="20" type="primary">Nvd</name>
</gene>
<evidence type="ECO:0000313" key="19">
    <source>
        <dbReference type="Proteomes" id="UP001652626"/>
    </source>
</evidence>
<dbReference type="GO" id="GO:0170056">
    <property type="term" value="F:cholesterol 7-desaturase [NAD(P)H] activity"/>
    <property type="evidence" value="ECO:0007669"/>
    <property type="project" value="UniProtKB-EC"/>
</dbReference>
<evidence type="ECO:0000256" key="8">
    <source>
        <dbReference type="ARBA" id="ARBA00023002"/>
    </source>
</evidence>
<comment type="catalytic activity">
    <reaction evidence="15">
        <text>cholesterol + NADH + O2 + H(+) = 7-dehydrocholesterol + NAD(+) + 2 H2O</text>
        <dbReference type="Rhea" id="RHEA:51644"/>
        <dbReference type="ChEBI" id="CHEBI:15377"/>
        <dbReference type="ChEBI" id="CHEBI:15378"/>
        <dbReference type="ChEBI" id="CHEBI:15379"/>
        <dbReference type="ChEBI" id="CHEBI:16113"/>
        <dbReference type="ChEBI" id="CHEBI:17759"/>
        <dbReference type="ChEBI" id="CHEBI:57540"/>
        <dbReference type="ChEBI" id="CHEBI:57945"/>
        <dbReference type="EC" id="1.14.19.21"/>
    </reaction>
    <physiologicalReaction direction="left-to-right" evidence="15">
        <dbReference type="Rhea" id="RHEA:51645"/>
    </physiologicalReaction>
</comment>
<evidence type="ECO:0000256" key="2">
    <source>
        <dbReference type="ARBA" id="ARBA00004370"/>
    </source>
</evidence>
<dbReference type="Proteomes" id="UP001652626">
    <property type="component" value="Chromosome 31"/>
</dbReference>
<dbReference type="InterPro" id="IPR017941">
    <property type="entry name" value="Rieske_2Fe-2S"/>
</dbReference>
<evidence type="ECO:0000256" key="9">
    <source>
        <dbReference type="ARBA" id="ARBA00023004"/>
    </source>
</evidence>
<organism evidence="19 20">
    <name type="scientific">Vanessa tameamea</name>
    <name type="common">Kamehameha butterfly</name>
    <dbReference type="NCBI Taxonomy" id="334116"/>
    <lineage>
        <taxon>Eukaryota</taxon>
        <taxon>Metazoa</taxon>
        <taxon>Ecdysozoa</taxon>
        <taxon>Arthropoda</taxon>
        <taxon>Hexapoda</taxon>
        <taxon>Insecta</taxon>
        <taxon>Pterygota</taxon>
        <taxon>Neoptera</taxon>
        <taxon>Endopterygota</taxon>
        <taxon>Lepidoptera</taxon>
        <taxon>Glossata</taxon>
        <taxon>Ditrysia</taxon>
        <taxon>Papilionoidea</taxon>
        <taxon>Nymphalidae</taxon>
        <taxon>Nymphalinae</taxon>
        <taxon>Vanessa</taxon>
    </lineage>
</organism>
<comment type="catalytic activity">
    <reaction evidence="16">
        <text>cholesterol + NADPH + O2 + H(+) = 7-dehydrocholesterol + NADP(+) + 2 H2O</text>
        <dbReference type="Rhea" id="RHEA:45024"/>
        <dbReference type="ChEBI" id="CHEBI:15377"/>
        <dbReference type="ChEBI" id="CHEBI:15378"/>
        <dbReference type="ChEBI" id="CHEBI:15379"/>
        <dbReference type="ChEBI" id="CHEBI:16113"/>
        <dbReference type="ChEBI" id="CHEBI:17759"/>
        <dbReference type="ChEBI" id="CHEBI:57783"/>
        <dbReference type="ChEBI" id="CHEBI:58349"/>
        <dbReference type="EC" id="1.14.19.21"/>
    </reaction>
    <physiologicalReaction direction="left-to-right" evidence="16">
        <dbReference type="Rhea" id="RHEA:45025"/>
    </physiologicalReaction>
</comment>
<protein>
    <recommendedName>
        <fullName evidence="14">cholesterol 7-desaturase</fullName>
        <ecNumber evidence="14">1.14.19.21</ecNumber>
    </recommendedName>
</protein>
<keyword evidence="5" id="KW-0001">2Fe-2S</keyword>
<dbReference type="Gene3D" id="2.102.10.10">
    <property type="entry name" value="Rieske [2Fe-2S] iron-sulphur domain"/>
    <property type="match status" value="1"/>
</dbReference>
<dbReference type="AlphaFoldDB" id="A0A8B8HEB3"/>
<comment type="similarity">
    <text evidence="13">Belongs to the cholesterol 7-desaturase family.</text>
</comment>
<dbReference type="UniPathway" id="UPA01020"/>
<keyword evidence="7 17" id="KW-1133">Transmembrane helix</keyword>
<name>A0A8B8HEB3_VANTA</name>
<dbReference type="GO" id="GO:0016020">
    <property type="term" value="C:membrane"/>
    <property type="evidence" value="ECO:0007669"/>
    <property type="project" value="UniProtKB-SubCell"/>
</dbReference>
<keyword evidence="8" id="KW-0560">Oxidoreductase</keyword>
<evidence type="ECO:0000256" key="3">
    <source>
        <dbReference type="ARBA" id="ARBA00004972"/>
    </source>
</evidence>
<dbReference type="GO" id="GO:0046872">
    <property type="term" value="F:metal ion binding"/>
    <property type="evidence" value="ECO:0007669"/>
    <property type="project" value="UniProtKB-KW"/>
</dbReference>
<evidence type="ECO:0000256" key="17">
    <source>
        <dbReference type="SAM" id="Phobius"/>
    </source>
</evidence>
<dbReference type="InterPro" id="IPR050584">
    <property type="entry name" value="Cholesterol_7-desaturase"/>
</dbReference>
<keyword evidence="10" id="KW-0411">Iron-sulfur</keyword>
<evidence type="ECO:0000256" key="6">
    <source>
        <dbReference type="ARBA" id="ARBA00022723"/>
    </source>
</evidence>
<dbReference type="SUPFAM" id="SSF55961">
    <property type="entry name" value="Bet v1-like"/>
    <property type="match status" value="1"/>
</dbReference>
<keyword evidence="4 17" id="KW-0812">Transmembrane</keyword>
<evidence type="ECO:0000256" key="16">
    <source>
        <dbReference type="ARBA" id="ARBA00049548"/>
    </source>
</evidence>
<dbReference type="PROSITE" id="PS51296">
    <property type="entry name" value="RIESKE"/>
    <property type="match status" value="1"/>
</dbReference>
<dbReference type="GO" id="GO:0051537">
    <property type="term" value="F:2 iron, 2 sulfur cluster binding"/>
    <property type="evidence" value="ECO:0007669"/>
    <property type="project" value="UniProtKB-KW"/>
</dbReference>
<evidence type="ECO:0000256" key="1">
    <source>
        <dbReference type="ARBA" id="ARBA00001962"/>
    </source>
</evidence>
<keyword evidence="19" id="KW-1185">Reference proteome</keyword>
<dbReference type="RefSeq" id="XP_026483144.2">
    <property type="nucleotide sequence ID" value="XM_026627359.2"/>
</dbReference>
<dbReference type="Gene3D" id="3.90.380.10">
    <property type="entry name" value="Naphthalene 1,2-dioxygenase Alpha Subunit, Chain A, domain 1"/>
    <property type="match status" value="1"/>
</dbReference>
<evidence type="ECO:0000259" key="18">
    <source>
        <dbReference type="PROSITE" id="PS51296"/>
    </source>
</evidence>
<evidence type="ECO:0000256" key="11">
    <source>
        <dbReference type="ARBA" id="ARBA00023136"/>
    </source>
</evidence>
<evidence type="ECO:0000256" key="5">
    <source>
        <dbReference type="ARBA" id="ARBA00022714"/>
    </source>
</evidence>
<evidence type="ECO:0000256" key="10">
    <source>
        <dbReference type="ARBA" id="ARBA00023014"/>
    </source>
</evidence>
<feature type="transmembrane region" description="Helical" evidence="17">
    <location>
        <begin position="45"/>
        <end position="64"/>
    </location>
</feature>